<evidence type="ECO:0000313" key="3">
    <source>
        <dbReference type="Proteomes" id="UP000186922"/>
    </source>
</evidence>
<name>A0A1D1VD89_RAMVA</name>
<feature type="domain" description="Protein Lines N-terminal" evidence="1">
    <location>
        <begin position="342"/>
        <end position="475"/>
    </location>
</feature>
<gene>
    <name evidence="2" type="primary">RvY_07907-1</name>
    <name evidence="2" type="synonym">RvY_07907.1</name>
    <name evidence="2" type="ORF">RvY_07907</name>
</gene>
<proteinExistence type="predicted"/>
<dbReference type="EMBL" id="BDGG01000003">
    <property type="protein sequence ID" value="GAU96468.1"/>
    <property type="molecule type" value="Genomic_DNA"/>
</dbReference>
<dbReference type="InterPro" id="IPR032794">
    <property type="entry name" value="LINES_N"/>
</dbReference>
<dbReference type="AlphaFoldDB" id="A0A1D1VD89"/>
<comment type="caution">
    <text evidence="2">The sequence shown here is derived from an EMBL/GenBank/DDBJ whole genome shotgun (WGS) entry which is preliminary data.</text>
</comment>
<organism evidence="2 3">
    <name type="scientific">Ramazzottius varieornatus</name>
    <name type="common">Water bear</name>
    <name type="synonym">Tardigrade</name>
    <dbReference type="NCBI Taxonomy" id="947166"/>
    <lineage>
        <taxon>Eukaryota</taxon>
        <taxon>Metazoa</taxon>
        <taxon>Ecdysozoa</taxon>
        <taxon>Tardigrada</taxon>
        <taxon>Eutardigrada</taxon>
        <taxon>Parachela</taxon>
        <taxon>Hypsibioidea</taxon>
        <taxon>Ramazzottiidae</taxon>
        <taxon>Ramazzottius</taxon>
    </lineage>
</organism>
<dbReference type="OrthoDB" id="8251209at2759"/>
<dbReference type="Proteomes" id="UP000186922">
    <property type="component" value="Unassembled WGS sequence"/>
</dbReference>
<protein>
    <recommendedName>
        <fullName evidence="1">Protein Lines N-terminal domain-containing protein</fullName>
    </recommendedName>
</protein>
<reference evidence="2 3" key="1">
    <citation type="journal article" date="2016" name="Nat. Commun.">
        <title>Extremotolerant tardigrade genome and improved radiotolerance of human cultured cells by tardigrade-unique protein.</title>
        <authorList>
            <person name="Hashimoto T."/>
            <person name="Horikawa D.D."/>
            <person name="Saito Y."/>
            <person name="Kuwahara H."/>
            <person name="Kozuka-Hata H."/>
            <person name="Shin-I T."/>
            <person name="Minakuchi Y."/>
            <person name="Ohishi K."/>
            <person name="Motoyama A."/>
            <person name="Aizu T."/>
            <person name="Enomoto A."/>
            <person name="Kondo K."/>
            <person name="Tanaka S."/>
            <person name="Hara Y."/>
            <person name="Koshikawa S."/>
            <person name="Sagara H."/>
            <person name="Miura T."/>
            <person name="Yokobori S."/>
            <person name="Miyagawa K."/>
            <person name="Suzuki Y."/>
            <person name="Kubo T."/>
            <person name="Oyama M."/>
            <person name="Kohara Y."/>
            <person name="Fujiyama A."/>
            <person name="Arakawa K."/>
            <person name="Katayama T."/>
            <person name="Toyoda A."/>
            <person name="Kunieda T."/>
        </authorList>
    </citation>
    <scope>NUCLEOTIDE SEQUENCE [LARGE SCALE GENOMIC DNA]</scope>
    <source>
        <strain evidence="2 3">YOKOZUNA-1</strain>
    </source>
</reference>
<evidence type="ECO:0000259" key="1">
    <source>
        <dbReference type="Pfam" id="PF14694"/>
    </source>
</evidence>
<keyword evidence="3" id="KW-1185">Reference proteome</keyword>
<evidence type="ECO:0000313" key="2">
    <source>
        <dbReference type="EMBL" id="GAU96468.1"/>
    </source>
</evidence>
<sequence>MEYAAALNIMEIHLGPTSTTMLRELTQHDLVCPGSPMEEYVDGTCCVHHLTQSQCLSLFKCLLQNQVDLLEGHLTFLQRLSGITEMLSHLAQHRAAAGLSDEVSTEARVVFELLLSLPCSQDFFLMYAKQKALAMFLIVFRSMMNSFFTSPTAELEEKISVGCCLQDAAQNLSKSNPEANDQNSSNSLTKFIVVKVLPNVVANSAAVSPLVHFFTQAIEYGQHAPLMASLRKNGCGNFERLIVDVLISNWNEPTDWASQKKYKEALCLSDRFLDYVADMGSLSSSANHELYGGLVLWTVDNADFLVERSRAGATFTFADKVQRLKEGDGKECCCQPSATLTSVLLKALCIQARSLGRKDPEVTAKFLTKMNLVFESLPANCDVHRVSDFGGFLFCLFGGDDEDMCGAMLYCLHLHLLLEEVLSHHPKRSLLPEPSSMFDLLIEKVCADHWILVSWISDDQNCFLVYFMQYLKYVDSRRLVVPQKQVVLFRKLEVSLRDSQKSGTLAFNSAPLLRRLLNVIEQNLSK</sequence>
<accession>A0A1D1VD89</accession>
<dbReference type="Pfam" id="PF14694">
    <property type="entry name" value="LINES_N"/>
    <property type="match status" value="1"/>
</dbReference>